<keyword evidence="6" id="KW-0808">Transferase</keyword>
<dbReference type="GO" id="GO:0000155">
    <property type="term" value="F:phosphorelay sensor kinase activity"/>
    <property type="evidence" value="ECO:0007669"/>
    <property type="project" value="InterPro"/>
</dbReference>
<dbReference type="Pfam" id="PF00512">
    <property type="entry name" value="HisKA"/>
    <property type="match status" value="1"/>
</dbReference>
<organism evidence="6">
    <name type="scientific">uncultured Sulfurovum sp</name>
    <dbReference type="NCBI Taxonomy" id="269237"/>
    <lineage>
        <taxon>Bacteria</taxon>
        <taxon>Pseudomonadati</taxon>
        <taxon>Campylobacterota</taxon>
        <taxon>Epsilonproteobacteria</taxon>
        <taxon>Campylobacterales</taxon>
        <taxon>Sulfurovaceae</taxon>
        <taxon>Sulfurovum</taxon>
        <taxon>environmental samples</taxon>
    </lineage>
</organism>
<keyword evidence="3" id="KW-0597">Phosphoprotein</keyword>
<dbReference type="PANTHER" id="PTHR43547">
    <property type="entry name" value="TWO-COMPONENT HISTIDINE KINASE"/>
    <property type="match status" value="1"/>
</dbReference>
<dbReference type="EMBL" id="CACVAS010000105">
    <property type="protein sequence ID" value="CAA6817415.1"/>
    <property type="molecule type" value="Genomic_DNA"/>
</dbReference>
<dbReference type="InterPro" id="IPR003661">
    <property type="entry name" value="HisK_dim/P_dom"/>
</dbReference>
<dbReference type="SUPFAM" id="SSF47384">
    <property type="entry name" value="Homodimeric domain of signal transducing histidine kinase"/>
    <property type="match status" value="1"/>
</dbReference>
<dbReference type="PRINTS" id="PR00344">
    <property type="entry name" value="BCTRLSENSOR"/>
</dbReference>
<evidence type="ECO:0000256" key="2">
    <source>
        <dbReference type="ARBA" id="ARBA00012438"/>
    </source>
</evidence>
<feature type="transmembrane region" description="Helical" evidence="4">
    <location>
        <begin position="7"/>
        <end position="29"/>
    </location>
</feature>
<dbReference type="SMART" id="SM00387">
    <property type="entry name" value="HATPase_c"/>
    <property type="match status" value="1"/>
</dbReference>
<comment type="catalytic activity">
    <reaction evidence="1">
        <text>ATP + protein L-histidine = ADP + protein N-phospho-L-histidine.</text>
        <dbReference type="EC" id="2.7.13.3"/>
    </reaction>
</comment>
<feature type="domain" description="Histidine kinase" evidence="5">
    <location>
        <begin position="79"/>
        <end position="280"/>
    </location>
</feature>
<dbReference type="CDD" id="cd00082">
    <property type="entry name" value="HisKA"/>
    <property type="match status" value="1"/>
</dbReference>
<protein>
    <recommendedName>
        <fullName evidence="2">histidine kinase</fullName>
        <ecNumber evidence="2">2.7.13.3</ecNumber>
    </recommendedName>
</protein>
<dbReference type="PROSITE" id="PS50109">
    <property type="entry name" value="HIS_KIN"/>
    <property type="match status" value="1"/>
</dbReference>
<dbReference type="AlphaFoldDB" id="A0A6S6TDZ7"/>
<keyword evidence="4" id="KW-0472">Membrane</keyword>
<dbReference type="EC" id="2.7.13.3" evidence="2"/>
<dbReference type="InterPro" id="IPR003594">
    <property type="entry name" value="HATPase_dom"/>
</dbReference>
<gene>
    <name evidence="6" type="ORF">HELGO_WM4566</name>
</gene>
<evidence type="ECO:0000313" key="6">
    <source>
        <dbReference type="EMBL" id="CAA6817415.1"/>
    </source>
</evidence>
<dbReference type="SUPFAM" id="SSF55874">
    <property type="entry name" value="ATPase domain of HSP90 chaperone/DNA topoisomerase II/histidine kinase"/>
    <property type="match status" value="1"/>
</dbReference>
<keyword evidence="6" id="KW-0418">Kinase</keyword>
<sequence>MISRGKELFIALIIYVVTMTVLLMAVYRFLENWHLSEFNFFIAGALVFLVAVGWGYILTTLIFAPKKKMEDTLTELSKNIIHELNIPLATIHANSTMLKKSLKDEKSLKRLQRIEDASSRLARLYDELVYTIKKEIHPIEKERFDVSKVVEERVAIFQEQQRHTFTLVLKAYTIEVDKIGFEQMLDNILSNAMKYSPKASLIKIVLDKHSVCVEDEGIGMTTSELLRIHERYFQSDENNEGEGIGLALVKTYCESENIAIHIKSEKNIGTSVCLDLEAVHS</sequence>
<dbReference type="SMART" id="SM00388">
    <property type="entry name" value="HisKA"/>
    <property type="match status" value="1"/>
</dbReference>
<evidence type="ECO:0000256" key="1">
    <source>
        <dbReference type="ARBA" id="ARBA00000085"/>
    </source>
</evidence>
<dbReference type="InterPro" id="IPR036890">
    <property type="entry name" value="HATPase_C_sf"/>
</dbReference>
<dbReference type="Gene3D" id="1.10.287.130">
    <property type="match status" value="1"/>
</dbReference>
<dbReference type="Gene3D" id="3.30.565.10">
    <property type="entry name" value="Histidine kinase-like ATPase, C-terminal domain"/>
    <property type="match status" value="1"/>
</dbReference>
<dbReference type="InterPro" id="IPR036097">
    <property type="entry name" value="HisK_dim/P_sf"/>
</dbReference>
<evidence type="ECO:0000259" key="5">
    <source>
        <dbReference type="PROSITE" id="PS50109"/>
    </source>
</evidence>
<name>A0A6S6TDZ7_9BACT</name>
<keyword evidence="4" id="KW-1133">Transmembrane helix</keyword>
<reference evidence="6" key="1">
    <citation type="submission" date="2020-01" db="EMBL/GenBank/DDBJ databases">
        <authorList>
            <person name="Meier V. D."/>
            <person name="Meier V D."/>
        </authorList>
    </citation>
    <scope>NUCLEOTIDE SEQUENCE</scope>
    <source>
        <strain evidence="6">HLG_WM_MAG_01</strain>
    </source>
</reference>
<dbReference type="Pfam" id="PF02518">
    <property type="entry name" value="HATPase_c"/>
    <property type="match status" value="1"/>
</dbReference>
<feature type="transmembrane region" description="Helical" evidence="4">
    <location>
        <begin position="41"/>
        <end position="64"/>
    </location>
</feature>
<evidence type="ECO:0000256" key="3">
    <source>
        <dbReference type="ARBA" id="ARBA00022553"/>
    </source>
</evidence>
<keyword evidence="4" id="KW-0812">Transmembrane</keyword>
<dbReference type="PANTHER" id="PTHR43547:SF2">
    <property type="entry name" value="HYBRID SIGNAL TRANSDUCTION HISTIDINE KINASE C"/>
    <property type="match status" value="1"/>
</dbReference>
<dbReference type="InterPro" id="IPR005467">
    <property type="entry name" value="His_kinase_dom"/>
</dbReference>
<accession>A0A6S6TDZ7</accession>
<evidence type="ECO:0000256" key="4">
    <source>
        <dbReference type="SAM" id="Phobius"/>
    </source>
</evidence>
<proteinExistence type="predicted"/>
<dbReference type="InterPro" id="IPR004358">
    <property type="entry name" value="Sig_transdc_His_kin-like_C"/>
</dbReference>